<evidence type="ECO:0000313" key="2">
    <source>
        <dbReference type="Ensembl" id="ENSHCOP00000009560.1"/>
    </source>
</evidence>
<sequence length="698" mass="78708">MTEKKQKNIDFYFRKEKDASSIQTPNSETLCDKVEQPVSANTEVTSSTNASHGDASMEVAGSSSSSPFAIWSEDMWKRKKEAYLWIDDKDGKLGCKVCSSISDLSVFKAQGSRMGDEWRSYRISCIGTDKSTMLTSLRKKILRHEHSSGHVAAQRSQAIAKRETIAKVCDRMNASYMKATCTVFRTVYHIVQKNRPFSDHYGLMELQSENGIDTGVGLHSCYSATQITDHIEIEGNISVLIDETTSLGCKTALIVYLKCETDKTYDPHFMFLDLIELPNQTADTILQCLLKCLDAHGFDDTYLKKHLVAFASDGASIMLARKSGVAKRMTERYPNILIWHCLNHRLELAVSDTVLGAPGVNHFQAFMDKLYTVYSRSPQNQKELAECVATLEKEVGKIGRVLRTRWVSSSLRTVSAVWDNFEALCRAASDRMSYRGLLKRLTSKQFLLDSALMHDTLNELSLLSECLQRRTASVPYADKLMKRSIRFIEAMGERPGPKVLAAKIVVSTGRFGSVELTDNAKILSINRQQFLRSLSNNISHRMFTTVSSRRANAQDESDYVQLIKQLNVLEPGNWPPAQDMPPGFGETEIAALCQRFRLHIASAINGFRDFIESSGDDDDTPADLRPLMNCTKLIPCNTLIERVSALMFIKLHGPPMKQWDPTSYVTTWLRCHHSAEDRRTRPATETRSELPDPVWRFL</sequence>
<keyword evidence="3" id="KW-1185">Reference proteome</keyword>
<dbReference type="PANTHER" id="PTHR46880:SF5">
    <property type="entry name" value="DUF4371 DOMAIN-CONTAINING PROTEIN"/>
    <property type="match status" value="1"/>
</dbReference>
<feature type="compositionally biased region" description="Polar residues" evidence="1">
    <location>
        <begin position="20"/>
        <end position="29"/>
    </location>
</feature>
<organism evidence="2 3">
    <name type="scientific">Hippocampus comes</name>
    <name type="common">Tiger tail seahorse</name>
    <dbReference type="NCBI Taxonomy" id="109280"/>
    <lineage>
        <taxon>Eukaryota</taxon>
        <taxon>Metazoa</taxon>
        <taxon>Chordata</taxon>
        <taxon>Craniata</taxon>
        <taxon>Vertebrata</taxon>
        <taxon>Euteleostomi</taxon>
        <taxon>Actinopterygii</taxon>
        <taxon>Neopterygii</taxon>
        <taxon>Teleostei</taxon>
        <taxon>Neoteleostei</taxon>
        <taxon>Acanthomorphata</taxon>
        <taxon>Syngnathiaria</taxon>
        <taxon>Syngnathiformes</taxon>
        <taxon>Syngnathoidei</taxon>
        <taxon>Syngnathidae</taxon>
        <taxon>Hippocampus</taxon>
    </lineage>
</organism>
<proteinExistence type="predicted"/>
<dbReference type="Proteomes" id="UP000264820">
    <property type="component" value="Unplaced"/>
</dbReference>
<dbReference type="AlphaFoldDB" id="A0A3Q2XX81"/>
<feature type="region of interest" description="Disordered" evidence="1">
    <location>
        <begin position="18"/>
        <end position="59"/>
    </location>
</feature>
<dbReference type="Ensembl" id="ENSHCOT00000015717.1">
    <property type="protein sequence ID" value="ENSHCOP00000009560.1"/>
    <property type="gene ID" value="ENSHCOG00000012033.1"/>
</dbReference>
<name>A0A3Q2XX81_HIPCM</name>
<reference evidence="2" key="2">
    <citation type="submission" date="2025-09" db="UniProtKB">
        <authorList>
            <consortium name="Ensembl"/>
        </authorList>
    </citation>
    <scope>IDENTIFICATION</scope>
</reference>
<reference evidence="2" key="1">
    <citation type="submission" date="2025-08" db="UniProtKB">
        <authorList>
            <consortium name="Ensembl"/>
        </authorList>
    </citation>
    <scope>IDENTIFICATION</scope>
</reference>
<evidence type="ECO:0000256" key="1">
    <source>
        <dbReference type="SAM" id="MobiDB-lite"/>
    </source>
</evidence>
<accession>A0A3Q2XX81</accession>
<dbReference type="PANTHER" id="PTHR46880">
    <property type="entry name" value="RAS-ASSOCIATING DOMAIN-CONTAINING PROTEIN"/>
    <property type="match status" value="1"/>
</dbReference>
<evidence type="ECO:0008006" key="4">
    <source>
        <dbReference type="Google" id="ProtNLM"/>
    </source>
</evidence>
<dbReference type="GeneTree" id="ENSGT00940000162903"/>
<evidence type="ECO:0000313" key="3">
    <source>
        <dbReference type="Proteomes" id="UP000264820"/>
    </source>
</evidence>
<protein>
    <recommendedName>
        <fullName evidence="4">DUF4371 domain-containing protein</fullName>
    </recommendedName>
</protein>
<feature type="compositionally biased region" description="Polar residues" evidence="1">
    <location>
        <begin position="38"/>
        <end position="51"/>
    </location>
</feature>